<reference evidence="7" key="1">
    <citation type="journal article" date="2018" name="Nat. Commun.">
        <title>Diversity and evolution of the emerging Pandoraviridae family.</title>
        <authorList>
            <person name="Legendre M."/>
            <person name="Fabre E."/>
            <person name="Poirot O."/>
            <person name="Jeudy S."/>
            <person name="Lartigue A."/>
            <person name="Alempic J.M."/>
            <person name="Beucher L."/>
            <person name="Philippe N."/>
            <person name="Bertaux L."/>
            <person name="Christo-Foroux E."/>
            <person name="Labadie K."/>
            <person name="Coute Y."/>
            <person name="Abergel C."/>
            <person name="Claverie J.M."/>
        </authorList>
    </citation>
    <scope>NUCLEOTIDE SEQUENCE [LARGE SCALE GENOMIC DNA]</scope>
    <source>
        <strain evidence="7">Macleodensis</strain>
    </source>
</reference>
<comment type="similarity">
    <text evidence="3">Belongs to the anti-Pycsar protein Apyc1 family.</text>
</comment>
<dbReference type="PANTHER" id="PTHR46018">
    <property type="entry name" value="ZINC PHOSPHODIESTERASE ELAC PROTEIN 1"/>
    <property type="match status" value="1"/>
</dbReference>
<accession>A0A2U7UGD1</accession>
<feature type="domain" description="Metallo-beta-lactamase" evidence="6">
    <location>
        <begin position="114"/>
        <end position="352"/>
    </location>
</feature>
<dbReference type="InterPro" id="IPR036866">
    <property type="entry name" value="RibonucZ/Hydroxyglut_hydro"/>
</dbReference>
<comment type="catalytic activity">
    <reaction evidence="1">
        <text>3',5'-cyclic CMP + H2O = CMP + H(+)</text>
        <dbReference type="Rhea" id="RHEA:72675"/>
        <dbReference type="ChEBI" id="CHEBI:15377"/>
        <dbReference type="ChEBI" id="CHEBI:15378"/>
        <dbReference type="ChEBI" id="CHEBI:58003"/>
        <dbReference type="ChEBI" id="CHEBI:60377"/>
    </reaction>
    <physiologicalReaction direction="left-to-right" evidence="1">
        <dbReference type="Rhea" id="RHEA:72676"/>
    </physiologicalReaction>
</comment>
<dbReference type="InterPro" id="IPR001279">
    <property type="entry name" value="Metallo-B-lactamas"/>
</dbReference>
<name>A0A2U7UGD1_9VIRU</name>
<dbReference type="SUPFAM" id="SSF56281">
    <property type="entry name" value="Metallo-hydrolase/oxidoreductase"/>
    <property type="match status" value="1"/>
</dbReference>
<sequence length="391" mass="42480">MMATMMIKKYLAIFAVFALCVAICAGHPGAGRGHGNDKGRGNGHGYDWRENEYSSCSIVPTACRSDLCDTTPARSRMWSKWSGIDIMTHGTGSPQPTSGNRYATGITLPDGSYLLVDAGTGIARDLGTYKCQDWTVKLRHFAMTHYHSDHIGDMGFALNLGFVRGRRGAANKVQVYGPQGLTMLTDALRTFYAPDAYARVTRIVNGTCQHVGDIETADSLWFNAHEFAISETNSVVPVFSAAGVNVTAILVNHISFTPAVGFVIQTPDVKIVLSGDTAYSPLVESMSLDADYLVHEVTNQTWANEYHDSLVAAGAPNADSFYCGGRVAHTSIEDLAALAQRSRVKNLILSHILPEFEDKTVLEEAIRDAGYTYGQVYAANDGDYWKVLKSA</sequence>
<dbReference type="EMBL" id="MG011691">
    <property type="protein sequence ID" value="AVK77563.1"/>
    <property type="molecule type" value="Genomic_DNA"/>
</dbReference>
<dbReference type="PANTHER" id="PTHR46018:SF2">
    <property type="entry name" value="ZINC PHOSPHODIESTERASE ELAC PROTEIN 1"/>
    <property type="match status" value="1"/>
</dbReference>
<evidence type="ECO:0000256" key="3">
    <source>
        <dbReference type="ARBA" id="ARBA00034308"/>
    </source>
</evidence>
<protein>
    <recommendedName>
        <fullName evidence="4">Anti-Pycsar protein Apyc1</fullName>
    </recommendedName>
</protein>
<gene>
    <name evidence="7" type="ORF">pmac_cds_875</name>
</gene>
<evidence type="ECO:0000256" key="4">
    <source>
        <dbReference type="ARBA" id="ARBA00034340"/>
    </source>
</evidence>
<evidence type="ECO:0000259" key="6">
    <source>
        <dbReference type="Pfam" id="PF12706"/>
    </source>
</evidence>
<dbReference type="Pfam" id="PF12706">
    <property type="entry name" value="Lactamase_B_2"/>
    <property type="match status" value="1"/>
</dbReference>
<comment type="function">
    <text evidence="2">Counteracts the host Pycsar antiviral defense system. Phosphodiesterase that enables metal-dependent hydrolysis of host cyclic nucleotide Pycsar defense signals such as cCMP and cUMP.</text>
</comment>
<proteinExistence type="inferred from homology"/>
<dbReference type="GO" id="GO:0042781">
    <property type="term" value="F:3'-tRNA processing endoribonuclease activity"/>
    <property type="evidence" value="ECO:0007669"/>
    <property type="project" value="TreeGrafter"/>
</dbReference>
<dbReference type="Gene3D" id="3.60.15.10">
    <property type="entry name" value="Ribonuclease Z/Hydroxyacylglutathione hydrolase-like"/>
    <property type="match status" value="1"/>
</dbReference>
<dbReference type="RefSeq" id="YP_009481559.1">
    <property type="nucleotide sequence ID" value="NC_037665.1"/>
</dbReference>
<evidence type="ECO:0000256" key="5">
    <source>
        <dbReference type="ARBA" id="ARBA00048505"/>
    </source>
</evidence>
<organism evidence="7">
    <name type="scientific">Pandoravirus macleodensis</name>
    <dbReference type="NCBI Taxonomy" id="2107707"/>
    <lineage>
        <taxon>Viruses</taxon>
        <taxon>Pandoravirus</taxon>
    </lineage>
</organism>
<dbReference type="Proteomes" id="UP000249758">
    <property type="component" value="Segment"/>
</dbReference>
<evidence type="ECO:0000256" key="2">
    <source>
        <dbReference type="ARBA" id="ARBA00034293"/>
    </source>
</evidence>
<evidence type="ECO:0000313" key="7">
    <source>
        <dbReference type="EMBL" id="AVK77563.1"/>
    </source>
</evidence>
<comment type="catalytic activity">
    <reaction evidence="5">
        <text>3',5'-cyclic UMP + H2O = UMP + H(+)</text>
        <dbReference type="Rhea" id="RHEA:70575"/>
        <dbReference type="ChEBI" id="CHEBI:15377"/>
        <dbReference type="ChEBI" id="CHEBI:15378"/>
        <dbReference type="ChEBI" id="CHEBI:57865"/>
        <dbReference type="ChEBI" id="CHEBI:184387"/>
    </reaction>
    <physiologicalReaction direction="left-to-right" evidence="5">
        <dbReference type="Rhea" id="RHEA:70576"/>
    </physiologicalReaction>
</comment>
<dbReference type="KEGG" id="vg:36842018"/>
<dbReference type="GeneID" id="36842018"/>
<evidence type="ECO:0000256" key="1">
    <source>
        <dbReference type="ARBA" id="ARBA00034221"/>
    </source>
</evidence>